<evidence type="ECO:0000313" key="1">
    <source>
        <dbReference type="EMBL" id="MFC7670179.1"/>
    </source>
</evidence>
<evidence type="ECO:0000313" key="2">
    <source>
        <dbReference type="Proteomes" id="UP001596513"/>
    </source>
</evidence>
<comment type="caution">
    <text evidence="1">The sequence shown here is derived from an EMBL/GenBank/DDBJ whole genome shotgun (WGS) entry which is preliminary data.</text>
</comment>
<proteinExistence type="predicted"/>
<sequence length="129" mass="14031">MPFAPSDRLSSPQNPRIKRLLRLQQSPPSAVPWASPWWKACASSPLPSKPAWPWPPCTPAPSLAGEAGLSSLQSLFAGRAPAPEWFEVTRPVFEKVAYREGSDGILAVLRTPPAPWPTCACLRIRSSSC</sequence>
<organism evidence="1 2">
    <name type="scientific">Hymenobacter humi</name>
    <dbReference type="NCBI Taxonomy" id="1411620"/>
    <lineage>
        <taxon>Bacteria</taxon>
        <taxon>Pseudomonadati</taxon>
        <taxon>Bacteroidota</taxon>
        <taxon>Cytophagia</taxon>
        <taxon>Cytophagales</taxon>
        <taxon>Hymenobacteraceae</taxon>
        <taxon>Hymenobacter</taxon>
    </lineage>
</organism>
<dbReference type="Proteomes" id="UP001596513">
    <property type="component" value="Unassembled WGS sequence"/>
</dbReference>
<protein>
    <submittedName>
        <fullName evidence="1">Uncharacterized protein</fullName>
    </submittedName>
</protein>
<accession>A0ABW2UAX5</accession>
<dbReference type="RefSeq" id="WP_380205641.1">
    <property type="nucleotide sequence ID" value="NZ_JBHTEK010000001.1"/>
</dbReference>
<name>A0ABW2UAX5_9BACT</name>
<dbReference type="EMBL" id="JBHTEK010000001">
    <property type="protein sequence ID" value="MFC7670179.1"/>
    <property type="molecule type" value="Genomic_DNA"/>
</dbReference>
<keyword evidence="2" id="KW-1185">Reference proteome</keyword>
<reference evidence="2" key="1">
    <citation type="journal article" date="2019" name="Int. J. Syst. Evol. Microbiol.">
        <title>The Global Catalogue of Microorganisms (GCM) 10K type strain sequencing project: providing services to taxonomists for standard genome sequencing and annotation.</title>
        <authorList>
            <consortium name="The Broad Institute Genomics Platform"/>
            <consortium name="The Broad Institute Genome Sequencing Center for Infectious Disease"/>
            <person name="Wu L."/>
            <person name="Ma J."/>
        </authorList>
    </citation>
    <scope>NUCLEOTIDE SEQUENCE [LARGE SCALE GENOMIC DNA]</scope>
    <source>
        <strain evidence="2">JCM 19635</strain>
    </source>
</reference>
<gene>
    <name evidence="1" type="ORF">ACFQT0_24540</name>
</gene>